<dbReference type="InterPro" id="IPR000504">
    <property type="entry name" value="RRM_dom"/>
</dbReference>
<protein>
    <recommendedName>
        <fullName evidence="3">RRM domain-containing protein</fullName>
    </recommendedName>
</protein>
<evidence type="ECO:0000256" key="2">
    <source>
        <dbReference type="PROSITE-ProRule" id="PRU00176"/>
    </source>
</evidence>
<comment type="caution">
    <text evidence="4">The sequence shown here is derived from an EMBL/GenBank/DDBJ whole genome shotgun (WGS) entry which is preliminary data.</text>
</comment>
<dbReference type="EMBL" id="JACBKZ010000002">
    <property type="protein sequence ID" value="KAF5958132.1"/>
    <property type="molecule type" value="Genomic_DNA"/>
</dbReference>
<dbReference type="SMART" id="SM00360">
    <property type="entry name" value="RRM"/>
    <property type="match status" value="1"/>
</dbReference>
<dbReference type="AlphaFoldDB" id="A0A7J7HZA3"/>
<evidence type="ECO:0000313" key="4">
    <source>
        <dbReference type="EMBL" id="KAF5958132.1"/>
    </source>
</evidence>
<dbReference type="FunFam" id="3.30.70.330:FF:000250">
    <property type="entry name" value="RNA-binding (RRM/RBD/RNP motifs) family protein"/>
    <property type="match status" value="1"/>
</dbReference>
<evidence type="ECO:0000256" key="1">
    <source>
        <dbReference type="ARBA" id="ARBA00022884"/>
    </source>
</evidence>
<keyword evidence="1 2" id="KW-0694">RNA-binding</keyword>
<dbReference type="CDD" id="cd12384">
    <property type="entry name" value="RRM_RBM24_RBM38_like"/>
    <property type="match status" value="1"/>
</dbReference>
<reference evidence="5" key="1">
    <citation type="journal article" date="2020" name="Nat. Commun.">
        <title>Genome assembly of wild tea tree DASZ reveals pedigree and selection history of tea varieties.</title>
        <authorList>
            <person name="Zhang W."/>
            <person name="Zhang Y."/>
            <person name="Qiu H."/>
            <person name="Guo Y."/>
            <person name="Wan H."/>
            <person name="Zhang X."/>
            <person name="Scossa F."/>
            <person name="Alseekh S."/>
            <person name="Zhang Q."/>
            <person name="Wang P."/>
            <person name="Xu L."/>
            <person name="Schmidt M.H."/>
            <person name="Jia X."/>
            <person name="Li D."/>
            <person name="Zhu A."/>
            <person name="Guo F."/>
            <person name="Chen W."/>
            <person name="Ni D."/>
            <person name="Usadel B."/>
            <person name="Fernie A.R."/>
            <person name="Wen W."/>
        </authorList>
    </citation>
    <scope>NUCLEOTIDE SEQUENCE [LARGE SCALE GENOMIC DNA]</scope>
    <source>
        <strain evidence="5">cv. G240</strain>
    </source>
</reference>
<dbReference type="GO" id="GO:0003723">
    <property type="term" value="F:RNA binding"/>
    <property type="evidence" value="ECO:0007669"/>
    <property type="project" value="UniProtKB-UniRule"/>
</dbReference>
<dbReference type="Proteomes" id="UP000593564">
    <property type="component" value="Unassembled WGS sequence"/>
</dbReference>
<name>A0A7J7HZA3_CAMSI</name>
<keyword evidence="5" id="KW-1185">Reference proteome</keyword>
<evidence type="ECO:0000313" key="5">
    <source>
        <dbReference type="Proteomes" id="UP000593564"/>
    </source>
</evidence>
<sequence length="345" mass="37640">MAYQSIPGTGSGLQFLNYPFGDTTYTKVFVGGLAWETQSETLRRHFEQYGQILEAVVITDKHTGRSKGYGFVTFCDSESAKKACVDPNPVIDGRRANCNLASLGRPQPALPYGYVMSKWGLFYAFVVNMLAQAPTTKDYFICILALENTPYPYRDACDQQCPILEYTRCLGAHTLEAPVSTNQYTSFGPEYAYPQGVYNPHMGQHYLQIYGVPGTVNTNIVPYGQMGHPLSGNHGYPTIQGYVTPGRHVLQYGGPLVSGVTTDTIATTQAPYLAGIAAPAPGQARIIMPGRPPQFIQSSGSDQMAGRPSRVHQGYSGVACTSIKTKHFILIDSTLDLVIISRLIV</sequence>
<dbReference type="Pfam" id="PF00076">
    <property type="entry name" value="RRM_1"/>
    <property type="match status" value="1"/>
</dbReference>
<reference evidence="4 5" key="2">
    <citation type="submission" date="2020-07" db="EMBL/GenBank/DDBJ databases">
        <title>Genome assembly of wild tea tree DASZ reveals pedigree and selection history of tea varieties.</title>
        <authorList>
            <person name="Zhang W."/>
        </authorList>
    </citation>
    <scope>NUCLEOTIDE SEQUENCE [LARGE SCALE GENOMIC DNA]</scope>
    <source>
        <strain evidence="5">cv. G240</strain>
        <tissue evidence="4">Leaf</tissue>
    </source>
</reference>
<dbReference type="PANTHER" id="PTHR11176">
    <property type="entry name" value="BOULE-RELATED"/>
    <property type="match status" value="1"/>
</dbReference>
<dbReference type="SUPFAM" id="SSF54928">
    <property type="entry name" value="RNA-binding domain, RBD"/>
    <property type="match status" value="1"/>
</dbReference>
<dbReference type="InterPro" id="IPR012677">
    <property type="entry name" value="Nucleotide-bd_a/b_plait_sf"/>
</dbReference>
<organism evidence="4 5">
    <name type="scientific">Camellia sinensis</name>
    <name type="common">Tea plant</name>
    <name type="synonym">Thea sinensis</name>
    <dbReference type="NCBI Taxonomy" id="4442"/>
    <lineage>
        <taxon>Eukaryota</taxon>
        <taxon>Viridiplantae</taxon>
        <taxon>Streptophyta</taxon>
        <taxon>Embryophyta</taxon>
        <taxon>Tracheophyta</taxon>
        <taxon>Spermatophyta</taxon>
        <taxon>Magnoliopsida</taxon>
        <taxon>eudicotyledons</taxon>
        <taxon>Gunneridae</taxon>
        <taxon>Pentapetalae</taxon>
        <taxon>asterids</taxon>
        <taxon>Ericales</taxon>
        <taxon>Theaceae</taxon>
        <taxon>Camellia</taxon>
    </lineage>
</organism>
<proteinExistence type="predicted"/>
<gene>
    <name evidence="4" type="ORF">HYC85_005357</name>
</gene>
<evidence type="ECO:0000259" key="3">
    <source>
        <dbReference type="PROSITE" id="PS50102"/>
    </source>
</evidence>
<dbReference type="InterPro" id="IPR035979">
    <property type="entry name" value="RBD_domain_sf"/>
</dbReference>
<feature type="domain" description="RRM" evidence="3">
    <location>
        <begin position="26"/>
        <end position="103"/>
    </location>
</feature>
<dbReference type="Gene3D" id="3.30.70.330">
    <property type="match status" value="1"/>
</dbReference>
<dbReference type="PROSITE" id="PS50102">
    <property type="entry name" value="RRM"/>
    <property type="match status" value="1"/>
</dbReference>
<dbReference type="PANTHER" id="PTHR11176:SF57">
    <property type="entry name" value="PROTEIN BOULE"/>
    <property type="match status" value="1"/>
</dbReference>
<accession>A0A7J7HZA3</accession>